<protein>
    <submittedName>
        <fullName evidence="4">VIT domain-containing protein</fullName>
    </submittedName>
</protein>
<organism evidence="3 4">
    <name type="scientific">Macrostomum lignano</name>
    <dbReference type="NCBI Taxonomy" id="282301"/>
    <lineage>
        <taxon>Eukaryota</taxon>
        <taxon>Metazoa</taxon>
        <taxon>Spiralia</taxon>
        <taxon>Lophotrochozoa</taxon>
        <taxon>Platyhelminthes</taxon>
        <taxon>Rhabditophora</taxon>
        <taxon>Macrostomorpha</taxon>
        <taxon>Macrostomida</taxon>
        <taxon>Macrostomidae</taxon>
        <taxon>Macrostomum</taxon>
    </lineage>
</organism>
<name>A0A1I8G0A8_9PLAT</name>
<evidence type="ECO:0000313" key="3">
    <source>
        <dbReference type="Proteomes" id="UP000095280"/>
    </source>
</evidence>
<dbReference type="WBParaSite" id="maker-uti_cns_0000360-snap-gene-1.9-mRNA-1">
    <property type="protein sequence ID" value="maker-uti_cns_0000360-snap-gene-1.9-mRNA-1"/>
    <property type="gene ID" value="maker-uti_cns_0000360-snap-gene-1.9"/>
</dbReference>
<dbReference type="InterPro" id="IPR036465">
    <property type="entry name" value="vWFA_dom_sf"/>
</dbReference>
<dbReference type="Pfam" id="PF08487">
    <property type="entry name" value="VIT"/>
    <property type="match status" value="1"/>
</dbReference>
<dbReference type="PANTHER" id="PTHR45737:SF6">
    <property type="entry name" value="VON WILLEBRAND FACTOR A DOMAIN-CONTAINING PROTEIN 5A"/>
    <property type="match status" value="1"/>
</dbReference>
<evidence type="ECO:0000313" key="4">
    <source>
        <dbReference type="WBParaSite" id="maker-uti_cns_0000360-snap-gene-1.9-mRNA-1"/>
    </source>
</evidence>
<dbReference type="AlphaFoldDB" id="A0A1I8G0A8"/>
<dbReference type="Gene3D" id="3.40.50.410">
    <property type="entry name" value="von Willebrand factor, type A domain"/>
    <property type="match status" value="1"/>
</dbReference>
<dbReference type="SMART" id="SM00609">
    <property type="entry name" value="VIT"/>
    <property type="match status" value="1"/>
</dbReference>
<feature type="domain" description="VIT" evidence="2">
    <location>
        <begin position="2"/>
        <end position="133"/>
    </location>
</feature>
<accession>A0A1I8G0A8</accession>
<dbReference type="SUPFAM" id="SSF53300">
    <property type="entry name" value="vWA-like"/>
    <property type="match status" value="1"/>
</dbReference>
<evidence type="ECO:0000256" key="1">
    <source>
        <dbReference type="SAM" id="MobiDB-lite"/>
    </source>
</evidence>
<evidence type="ECO:0000259" key="2">
    <source>
        <dbReference type="PROSITE" id="PS51468"/>
    </source>
</evidence>
<dbReference type="Pfam" id="PF13768">
    <property type="entry name" value="VWA_3"/>
    <property type="match status" value="1"/>
</dbReference>
<proteinExistence type="predicted"/>
<feature type="region of interest" description="Disordered" evidence="1">
    <location>
        <begin position="158"/>
        <end position="189"/>
    </location>
</feature>
<reference evidence="4" key="1">
    <citation type="submission" date="2016-11" db="UniProtKB">
        <authorList>
            <consortium name="WormBaseParasite"/>
        </authorList>
    </citation>
    <scope>IDENTIFICATION</scope>
</reference>
<dbReference type="PANTHER" id="PTHR45737">
    <property type="entry name" value="VON WILLEBRAND FACTOR A DOMAIN-CONTAINING PROTEIN 5A"/>
    <property type="match status" value="1"/>
</dbReference>
<dbReference type="Proteomes" id="UP000095280">
    <property type="component" value="Unplaced"/>
</dbReference>
<dbReference type="InterPro" id="IPR013694">
    <property type="entry name" value="VIT"/>
</dbReference>
<dbReference type="PROSITE" id="PS51468">
    <property type="entry name" value="VIT"/>
    <property type="match status" value="1"/>
</dbReference>
<sequence>MYCLRCANIPTPEAPFAFTESAVNIELDRNLAVARYCLTYQSRAVEDTRHVSFAFPQDDSSALFEFDATVNDRLIQCEIRDKQEAREAFRRAVQAGFSAAMAGESDASSDVFNCYLGNVKAGSAVTIKMASLLELDETEIGQCKMTIMRKLVPRYTPGQEVGKPNVQPPTRPEMLVEPQSAAGGSGGGSSGWLSGRLSIEVSLTDQAPAQSVECAQARVDWLEPGRKFKLILNSDSDASDDDLEIILRYAEPSGPLPQLLVSRQPVSTSQQQSVLRGCVLKCELMLGEKLMSPADDSSASRQKEFILVVDRSGSMSGANIRAASEALLLFLKSLPAGCLFNVISFGSNFQPLFPTASDGNSLDTARLQASLEAGRRSFRPWHAWLRVSGVAMNDLAVKRVVSSADEGPTVQAVVWFRLIAPGGACTGAHSQAARSRRLLKIKGVAGCWSSGHSPKLFRSGTTAAQLRRAVVGLLKTNRLEPIDNLQLQVTLDSRPLSFRTVPEDLSSLAPAMRIRIFVLLDVSDSSLSGSAGGLSVRAGLSVGGVQHQLDCASVRLATGAATVYQLAAARHLIKEWSDDNTRGARTEDIRQLSKATSLSSPYTTFIGVDRTVRHAAEQPKMPMIDNQEQAEQDLPTVMSFDTERCASCQIVSGIGWSAIGCRCHTLCTAAAPAANGRNDGLRKDGLRYGCTRLCPAAAASSTCTATPNPSKADAAWVLFHSDRVCSEIRCACTGARFPGPASAAAATTAAASFRGQQRAAG</sequence>
<keyword evidence="3" id="KW-1185">Reference proteome</keyword>
<dbReference type="InterPro" id="IPR002035">
    <property type="entry name" value="VWF_A"/>
</dbReference>